<proteinExistence type="predicted"/>
<name>A0A1V3XP41_MYCKA</name>
<gene>
    <name evidence="1" type="ORF">BZL29_2017</name>
</gene>
<reference evidence="1 2" key="1">
    <citation type="submission" date="2017-02" db="EMBL/GenBank/DDBJ databases">
        <title>Complete genome sequences of Mycobacterium kansasii strains isolated from rhesus macaques.</title>
        <authorList>
            <person name="Panda A."/>
            <person name="Nagaraj S."/>
            <person name="Zhao X."/>
            <person name="Tettelin H."/>
            <person name="Detolla L.J."/>
        </authorList>
    </citation>
    <scope>NUCLEOTIDE SEQUENCE [LARGE SCALE GENOMIC DNA]</scope>
    <source>
        <strain evidence="1 2">11-3469</strain>
    </source>
</reference>
<evidence type="ECO:0000313" key="1">
    <source>
        <dbReference type="EMBL" id="OOK80912.1"/>
    </source>
</evidence>
<dbReference type="Proteomes" id="UP000188532">
    <property type="component" value="Unassembled WGS sequence"/>
</dbReference>
<sequence length="51" mass="5736">MLSPLHRLLRDIVGQGITEGVFNPGLDVGPRLPSSCRRCWVRSDCIGWEQN</sequence>
<comment type="caution">
    <text evidence="1">The sequence shown here is derived from an EMBL/GenBank/DDBJ whole genome shotgun (WGS) entry which is preliminary data.</text>
</comment>
<dbReference type="AlphaFoldDB" id="A0A1V3XP41"/>
<evidence type="ECO:0000313" key="2">
    <source>
        <dbReference type="Proteomes" id="UP000188532"/>
    </source>
</evidence>
<accession>A0A1V3XP41</accession>
<protein>
    <submittedName>
        <fullName evidence="1">Uncharacterized protein</fullName>
    </submittedName>
</protein>
<dbReference type="EMBL" id="MVBN01000002">
    <property type="protein sequence ID" value="OOK80912.1"/>
    <property type="molecule type" value="Genomic_DNA"/>
</dbReference>
<organism evidence="1 2">
    <name type="scientific">Mycobacterium kansasii</name>
    <dbReference type="NCBI Taxonomy" id="1768"/>
    <lineage>
        <taxon>Bacteria</taxon>
        <taxon>Bacillati</taxon>
        <taxon>Actinomycetota</taxon>
        <taxon>Actinomycetes</taxon>
        <taxon>Mycobacteriales</taxon>
        <taxon>Mycobacteriaceae</taxon>
        <taxon>Mycobacterium</taxon>
    </lineage>
</organism>